<evidence type="ECO:0000256" key="3">
    <source>
        <dbReference type="ARBA" id="ARBA00022692"/>
    </source>
</evidence>
<keyword evidence="12" id="KW-1185">Reference proteome</keyword>
<evidence type="ECO:0000256" key="1">
    <source>
        <dbReference type="ARBA" id="ARBA00004571"/>
    </source>
</evidence>
<proteinExistence type="inferred from homology"/>
<evidence type="ECO:0000313" key="11">
    <source>
        <dbReference type="EMBL" id="ABR75393.1"/>
    </source>
</evidence>
<evidence type="ECO:0000259" key="10">
    <source>
        <dbReference type="Pfam" id="PF24575"/>
    </source>
</evidence>
<comment type="subcellular location">
    <subcellularLocation>
        <location evidence="1">Cell outer membrane</location>
        <topology evidence="1">Multi-pass membrane protein</topology>
    </subcellularLocation>
</comment>
<feature type="domain" description="Surface lipoprotein assembly modifier N-terminal TPR repeats region" evidence="10">
    <location>
        <begin position="14"/>
        <end position="110"/>
    </location>
</feature>
<dbReference type="InterPro" id="IPR057556">
    <property type="entry name" value="TPR_Slam"/>
</dbReference>
<dbReference type="AlphaFoldDB" id="A6VQZ6"/>
<sequence>MRFYLFLCLFFSSAVLAQDLSIEYNLKQAIYRQNGQQIQILLRDYFQEKNKDPILIAYAQAKLAFIQKDYVTAINIYRKIISYRPDLNSMRTELAIALFMDHQDAAARVQLDKVRSAKGLPDSAYRLIEQYIDALNQRNSWQIEGGFSYIKTNNVENVSDRIDIENTGFIKSENMLPKKANGLAYNLSIGKDFNIYQSHYLSLNNETIGKTYWDNHQYDDLSNRFFMGYAYKKNDQTIRIRPFYDKRWYGGNSYHWSNGVQFDYGLWLSSNWQSYHTLEYEKRNFFKNKEFSGNIKTFSTSLIWYRNPEHIWYIGTTFSRENMQERQYSSDIKNIRIGWLQEYSWGISTKLSMGATIRQFKAEAILGGILPLNKTRQDHIYTAIAQLWKRDWHLWNITPKLSLNWKKQKSNLDSLYSYQEKNATIVFEKVF</sequence>
<evidence type="ECO:0000256" key="8">
    <source>
        <dbReference type="SAM" id="SignalP"/>
    </source>
</evidence>
<keyword evidence="2" id="KW-1134">Transmembrane beta strand</keyword>
<reference evidence="12" key="1">
    <citation type="journal article" date="2010" name="BMC Genomics">
        <title>A genomic perspective on the potential of Actinobacillus succinogenes for industrial succinate production.</title>
        <authorList>
            <person name="McKinlay J.B."/>
            <person name="Laivenieks M."/>
            <person name="Schindler B.D."/>
            <person name="McKinlay A.A."/>
            <person name="Siddaramappa S."/>
            <person name="Challacombe J.F."/>
            <person name="Lowry S.R."/>
            <person name="Clum A."/>
            <person name="Lapidus A.L."/>
            <person name="Burkhart K.B."/>
            <person name="Harkins V."/>
            <person name="Vieille C."/>
        </authorList>
    </citation>
    <scope>NUCLEOTIDE SEQUENCE [LARGE SCALE GENOMIC DNA]</scope>
    <source>
        <strain evidence="12">ATCC 55618 / DSM 22257 / CCUG 43843 / 130Z</strain>
    </source>
</reference>
<keyword evidence="5" id="KW-0472">Membrane</keyword>
<keyword evidence="4 8" id="KW-0732">Signal</keyword>
<dbReference type="InterPro" id="IPR011990">
    <property type="entry name" value="TPR-like_helical_dom_sf"/>
</dbReference>
<dbReference type="Proteomes" id="UP000001114">
    <property type="component" value="Chromosome"/>
</dbReference>
<dbReference type="STRING" id="339671.Asuc_2047"/>
<evidence type="ECO:0000256" key="6">
    <source>
        <dbReference type="ARBA" id="ARBA00023237"/>
    </source>
</evidence>
<dbReference type="KEGG" id="asu:Asuc_2047"/>
<evidence type="ECO:0000256" key="5">
    <source>
        <dbReference type="ARBA" id="ARBA00023136"/>
    </source>
</evidence>
<evidence type="ECO:0008006" key="13">
    <source>
        <dbReference type="Google" id="ProtNLM"/>
    </source>
</evidence>
<accession>A6VQZ6</accession>
<feature type="domain" description="Surface lipoprotein assembly modifier C-terminal" evidence="9">
    <location>
        <begin position="141"/>
        <end position="431"/>
    </location>
</feature>
<gene>
    <name evidence="11" type="ordered locus">Asuc_2047</name>
</gene>
<protein>
    <recommendedName>
        <fullName evidence="13">TPR repeat-containing protein NMB0313</fullName>
    </recommendedName>
</protein>
<evidence type="ECO:0000256" key="7">
    <source>
        <dbReference type="ARBA" id="ARBA00023609"/>
    </source>
</evidence>
<feature type="chain" id="PRO_5002704155" description="TPR repeat-containing protein NMB0313" evidence="8">
    <location>
        <begin position="18"/>
        <end position="431"/>
    </location>
</feature>
<evidence type="ECO:0000259" key="9">
    <source>
        <dbReference type="Pfam" id="PF04575"/>
    </source>
</evidence>
<evidence type="ECO:0000313" key="12">
    <source>
        <dbReference type="Proteomes" id="UP000001114"/>
    </source>
</evidence>
<comment type="similarity">
    <text evidence="7">Belongs to the Slam family.</text>
</comment>
<dbReference type="Pfam" id="PF04575">
    <property type="entry name" value="SlipAM"/>
    <property type="match status" value="1"/>
</dbReference>
<keyword evidence="6" id="KW-0998">Cell outer membrane</keyword>
<dbReference type="Pfam" id="PF24575">
    <property type="entry name" value="TPR_Slam"/>
    <property type="match status" value="1"/>
</dbReference>
<dbReference type="EMBL" id="CP000746">
    <property type="protein sequence ID" value="ABR75393.1"/>
    <property type="molecule type" value="Genomic_DNA"/>
</dbReference>
<organism evidence="11 12">
    <name type="scientific">Actinobacillus succinogenes (strain ATCC 55618 / DSM 22257 / CCUG 43843 / 130Z)</name>
    <dbReference type="NCBI Taxonomy" id="339671"/>
    <lineage>
        <taxon>Bacteria</taxon>
        <taxon>Pseudomonadati</taxon>
        <taxon>Pseudomonadota</taxon>
        <taxon>Gammaproteobacteria</taxon>
        <taxon>Pasteurellales</taxon>
        <taxon>Pasteurellaceae</taxon>
        <taxon>Actinobacillus</taxon>
    </lineage>
</organism>
<feature type="signal peptide" evidence="8">
    <location>
        <begin position="1"/>
        <end position="17"/>
    </location>
</feature>
<dbReference type="OrthoDB" id="7525402at2"/>
<dbReference type="GO" id="GO:0009279">
    <property type="term" value="C:cell outer membrane"/>
    <property type="evidence" value="ECO:0007669"/>
    <property type="project" value="UniProtKB-SubCell"/>
</dbReference>
<dbReference type="HOGENOM" id="CLU_034927_1_0_6"/>
<evidence type="ECO:0000256" key="4">
    <source>
        <dbReference type="ARBA" id="ARBA00022729"/>
    </source>
</evidence>
<dbReference type="SUPFAM" id="SSF48452">
    <property type="entry name" value="TPR-like"/>
    <property type="match status" value="1"/>
</dbReference>
<dbReference type="InterPro" id="IPR007655">
    <property type="entry name" value="Slam_C"/>
</dbReference>
<keyword evidence="3" id="KW-0812">Transmembrane</keyword>
<dbReference type="RefSeq" id="WP_012073769.1">
    <property type="nucleotide sequence ID" value="NC_009655.1"/>
</dbReference>
<name>A6VQZ6_ACTSZ</name>
<evidence type="ECO:0000256" key="2">
    <source>
        <dbReference type="ARBA" id="ARBA00022452"/>
    </source>
</evidence>
<dbReference type="eggNOG" id="COG0457">
    <property type="taxonomic scope" value="Bacteria"/>
</dbReference>